<dbReference type="CDD" id="cd16380">
    <property type="entry name" value="YitT_C"/>
    <property type="match status" value="1"/>
</dbReference>
<dbReference type="InterPro" id="IPR015867">
    <property type="entry name" value="N-reg_PII/ATP_PRibTrfase_C"/>
</dbReference>
<evidence type="ECO:0000256" key="4">
    <source>
        <dbReference type="ARBA" id="ARBA00022989"/>
    </source>
</evidence>
<feature type="domain" description="DUF2179" evidence="7">
    <location>
        <begin position="220"/>
        <end position="273"/>
    </location>
</feature>
<dbReference type="InterPro" id="IPR051461">
    <property type="entry name" value="UPF0750_membrane"/>
</dbReference>
<dbReference type="Pfam" id="PF10035">
    <property type="entry name" value="DUF2179"/>
    <property type="match status" value="1"/>
</dbReference>
<dbReference type="PIRSF" id="PIRSF006483">
    <property type="entry name" value="Membrane_protein_YitT"/>
    <property type="match status" value="1"/>
</dbReference>
<dbReference type="Gene3D" id="3.30.70.120">
    <property type="match status" value="1"/>
</dbReference>
<accession>A0A845QKA4</accession>
<evidence type="ECO:0000313" key="8">
    <source>
        <dbReference type="EMBL" id="NBH61485.1"/>
    </source>
</evidence>
<dbReference type="GO" id="GO:0005886">
    <property type="term" value="C:plasma membrane"/>
    <property type="evidence" value="ECO:0007669"/>
    <property type="project" value="UniProtKB-SubCell"/>
</dbReference>
<feature type="transmembrane region" description="Helical" evidence="6">
    <location>
        <begin position="173"/>
        <end position="202"/>
    </location>
</feature>
<evidence type="ECO:0000256" key="5">
    <source>
        <dbReference type="ARBA" id="ARBA00023136"/>
    </source>
</evidence>
<feature type="transmembrane region" description="Helical" evidence="6">
    <location>
        <begin position="74"/>
        <end position="92"/>
    </location>
</feature>
<evidence type="ECO:0000256" key="3">
    <source>
        <dbReference type="ARBA" id="ARBA00022692"/>
    </source>
</evidence>
<dbReference type="InterPro" id="IPR019264">
    <property type="entry name" value="DUF2179"/>
</dbReference>
<evidence type="ECO:0000256" key="2">
    <source>
        <dbReference type="ARBA" id="ARBA00022475"/>
    </source>
</evidence>
<proteinExistence type="predicted"/>
<feature type="transmembrane region" description="Helical" evidence="6">
    <location>
        <begin position="104"/>
        <end position="124"/>
    </location>
</feature>
<evidence type="ECO:0000259" key="7">
    <source>
        <dbReference type="Pfam" id="PF10035"/>
    </source>
</evidence>
<dbReference type="AlphaFoldDB" id="A0A845QKA4"/>
<dbReference type="PANTHER" id="PTHR33545:SF5">
    <property type="entry name" value="UPF0750 MEMBRANE PROTEIN YITT"/>
    <property type="match status" value="1"/>
</dbReference>
<keyword evidence="9" id="KW-1185">Reference proteome</keyword>
<dbReference type="Proteomes" id="UP000446866">
    <property type="component" value="Unassembled WGS sequence"/>
</dbReference>
<keyword evidence="2" id="KW-1003">Cell membrane</keyword>
<sequence>MKRIIINYIAVFAGLAIAAFGIVAFVLPSGVMIGSSTGVGRVMEHFYGIPVSYTVMAFNGILFLAGWICLGKKFAGSIIVSTFAYPMFINLFEHTRFADGITDNVMLATIYGGVLAGVGMGIVIKCGASTGGTDILAIIFNRKLGISVGLPMYFIDFAILLTQVIFARNMEEILLGILLTFFYSMVADKVVLMGGSSVQIFIISEKHQQMRRAFADMVIGNTVFYGESGYQENKQDILLCVLPARELNRVQRAILSIDPEAFFTISSVKEVKGRGFSFETGAAKRIRREKSNLT</sequence>
<feature type="transmembrane region" description="Helical" evidence="6">
    <location>
        <begin position="47"/>
        <end position="67"/>
    </location>
</feature>
<protein>
    <submittedName>
        <fullName evidence="8">YitT family protein</fullName>
    </submittedName>
</protein>
<dbReference type="EMBL" id="QXWK01000012">
    <property type="protein sequence ID" value="NBH61485.1"/>
    <property type="molecule type" value="Genomic_DNA"/>
</dbReference>
<feature type="transmembrane region" description="Helical" evidence="6">
    <location>
        <begin position="144"/>
        <end position="167"/>
    </location>
</feature>
<dbReference type="RefSeq" id="WP_160201767.1">
    <property type="nucleotide sequence ID" value="NZ_QXWK01000012.1"/>
</dbReference>
<comment type="subcellular location">
    <subcellularLocation>
        <location evidence="1">Cell membrane</location>
        <topology evidence="1">Multi-pass membrane protein</topology>
    </subcellularLocation>
</comment>
<evidence type="ECO:0000313" key="9">
    <source>
        <dbReference type="Proteomes" id="UP000446866"/>
    </source>
</evidence>
<keyword evidence="4 6" id="KW-1133">Transmembrane helix</keyword>
<comment type="caution">
    <text evidence="8">The sequence shown here is derived from an EMBL/GenBank/DDBJ whole genome shotgun (WGS) entry which is preliminary data.</text>
</comment>
<dbReference type="Pfam" id="PF02588">
    <property type="entry name" value="YitT_membrane"/>
    <property type="match status" value="1"/>
</dbReference>
<organism evidence="8 9">
    <name type="scientific">Anaerotruncus colihominis</name>
    <dbReference type="NCBI Taxonomy" id="169435"/>
    <lineage>
        <taxon>Bacteria</taxon>
        <taxon>Bacillati</taxon>
        <taxon>Bacillota</taxon>
        <taxon>Clostridia</taxon>
        <taxon>Eubacteriales</taxon>
        <taxon>Oscillospiraceae</taxon>
        <taxon>Anaerotruncus</taxon>
    </lineage>
</organism>
<evidence type="ECO:0000256" key="1">
    <source>
        <dbReference type="ARBA" id="ARBA00004651"/>
    </source>
</evidence>
<gene>
    <name evidence="8" type="ORF">D0435_07460</name>
</gene>
<reference evidence="8 9" key="1">
    <citation type="submission" date="2018-08" db="EMBL/GenBank/DDBJ databases">
        <title>Murine metabolic-syndrome-specific gut microbial biobank.</title>
        <authorList>
            <person name="Liu C."/>
        </authorList>
    </citation>
    <scope>NUCLEOTIDE SEQUENCE [LARGE SCALE GENOMIC DNA]</scope>
    <source>
        <strain evidence="8 9">28</strain>
    </source>
</reference>
<keyword evidence="3 6" id="KW-0812">Transmembrane</keyword>
<feature type="transmembrane region" description="Helical" evidence="6">
    <location>
        <begin position="5"/>
        <end position="27"/>
    </location>
</feature>
<keyword evidence="5 6" id="KW-0472">Membrane</keyword>
<dbReference type="PANTHER" id="PTHR33545">
    <property type="entry name" value="UPF0750 MEMBRANE PROTEIN YITT-RELATED"/>
    <property type="match status" value="1"/>
</dbReference>
<dbReference type="InterPro" id="IPR003740">
    <property type="entry name" value="YitT"/>
</dbReference>
<evidence type="ECO:0000256" key="6">
    <source>
        <dbReference type="SAM" id="Phobius"/>
    </source>
</evidence>
<name>A0A845QKA4_9FIRM</name>